<comment type="caution">
    <text evidence="2">The sequence shown here is derived from an EMBL/GenBank/DDBJ whole genome shotgun (WGS) entry which is preliminary data.</text>
</comment>
<dbReference type="EMBL" id="JAZDWU010000004">
    <property type="protein sequence ID" value="KAL0005411.1"/>
    <property type="molecule type" value="Genomic_DNA"/>
</dbReference>
<dbReference type="AlphaFoldDB" id="A0AAW2D507"/>
<sequence>MQLRIWISTITLRVLFAFFSTSNPSVPNNLDNLVSPSLSEEEVETLACMPSAEEIKDVFSLGSQKAPGPDGPRSERSKSVSAMIGSIGGLFESSRVMAFRKDEIGFGGSGSMVSMFIFRGLEDAPTIESEDWDNGYLSGEGLFCDLL</sequence>
<accession>A0AAW2D507</accession>
<proteinExistence type="predicted"/>
<feature type="signal peptide" evidence="1">
    <location>
        <begin position="1"/>
        <end position="17"/>
    </location>
</feature>
<keyword evidence="3" id="KW-1185">Reference proteome</keyword>
<feature type="chain" id="PRO_5043542388" evidence="1">
    <location>
        <begin position="18"/>
        <end position="147"/>
    </location>
</feature>
<evidence type="ECO:0000313" key="2">
    <source>
        <dbReference type="EMBL" id="KAL0005411.1"/>
    </source>
</evidence>
<protein>
    <submittedName>
        <fullName evidence="2">Uncharacterized protein</fullName>
    </submittedName>
</protein>
<keyword evidence="1" id="KW-0732">Signal</keyword>
<dbReference type="Proteomes" id="UP001459277">
    <property type="component" value="Unassembled WGS sequence"/>
</dbReference>
<evidence type="ECO:0000256" key="1">
    <source>
        <dbReference type="SAM" id="SignalP"/>
    </source>
</evidence>
<organism evidence="2 3">
    <name type="scientific">Lithocarpus litseifolius</name>
    <dbReference type="NCBI Taxonomy" id="425828"/>
    <lineage>
        <taxon>Eukaryota</taxon>
        <taxon>Viridiplantae</taxon>
        <taxon>Streptophyta</taxon>
        <taxon>Embryophyta</taxon>
        <taxon>Tracheophyta</taxon>
        <taxon>Spermatophyta</taxon>
        <taxon>Magnoliopsida</taxon>
        <taxon>eudicotyledons</taxon>
        <taxon>Gunneridae</taxon>
        <taxon>Pentapetalae</taxon>
        <taxon>rosids</taxon>
        <taxon>fabids</taxon>
        <taxon>Fagales</taxon>
        <taxon>Fagaceae</taxon>
        <taxon>Lithocarpus</taxon>
    </lineage>
</organism>
<name>A0AAW2D507_9ROSI</name>
<evidence type="ECO:0000313" key="3">
    <source>
        <dbReference type="Proteomes" id="UP001459277"/>
    </source>
</evidence>
<reference evidence="2 3" key="1">
    <citation type="submission" date="2024-01" db="EMBL/GenBank/DDBJ databases">
        <title>A telomere-to-telomere, gap-free genome of sweet tea (Lithocarpus litseifolius).</title>
        <authorList>
            <person name="Zhou J."/>
        </authorList>
    </citation>
    <scope>NUCLEOTIDE SEQUENCE [LARGE SCALE GENOMIC DNA]</scope>
    <source>
        <strain evidence="2">Zhou-2022a</strain>
        <tissue evidence="2">Leaf</tissue>
    </source>
</reference>
<gene>
    <name evidence="2" type="ORF">SO802_012972</name>
</gene>